<reference evidence="2 3" key="1">
    <citation type="journal article" date="2019" name="Sci. Rep.">
        <title>Orb-weaving spider Araneus ventricosus genome elucidates the spidroin gene catalogue.</title>
        <authorList>
            <person name="Kono N."/>
            <person name="Nakamura H."/>
            <person name="Ohtoshi R."/>
            <person name="Moran D.A.P."/>
            <person name="Shinohara A."/>
            <person name="Yoshida Y."/>
            <person name="Fujiwara M."/>
            <person name="Mori M."/>
            <person name="Tomita M."/>
            <person name="Arakawa K."/>
        </authorList>
    </citation>
    <scope>NUCLEOTIDE SEQUENCE [LARGE SCALE GENOMIC DNA]</scope>
</reference>
<feature type="transmembrane region" description="Helical" evidence="1">
    <location>
        <begin position="36"/>
        <end position="58"/>
    </location>
</feature>
<evidence type="ECO:0000313" key="3">
    <source>
        <dbReference type="Proteomes" id="UP000499080"/>
    </source>
</evidence>
<protein>
    <submittedName>
        <fullName evidence="2">Uncharacterized protein</fullName>
    </submittedName>
</protein>
<gene>
    <name evidence="2" type="ORF">AVEN_154779_1</name>
</gene>
<dbReference type="EMBL" id="BGPR01000111">
    <property type="protein sequence ID" value="GBL95369.1"/>
    <property type="molecule type" value="Genomic_DNA"/>
</dbReference>
<proteinExistence type="predicted"/>
<dbReference type="AlphaFoldDB" id="A0A4Y2BUF8"/>
<accession>A0A4Y2BUF8</accession>
<organism evidence="2 3">
    <name type="scientific">Araneus ventricosus</name>
    <name type="common">Orbweaver spider</name>
    <name type="synonym">Epeira ventricosa</name>
    <dbReference type="NCBI Taxonomy" id="182803"/>
    <lineage>
        <taxon>Eukaryota</taxon>
        <taxon>Metazoa</taxon>
        <taxon>Ecdysozoa</taxon>
        <taxon>Arthropoda</taxon>
        <taxon>Chelicerata</taxon>
        <taxon>Arachnida</taxon>
        <taxon>Araneae</taxon>
        <taxon>Araneomorphae</taxon>
        <taxon>Entelegynae</taxon>
        <taxon>Araneoidea</taxon>
        <taxon>Araneidae</taxon>
        <taxon>Araneus</taxon>
    </lineage>
</organism>
<evidence type="ECO:0000313" key="2">
    <source>
        <dbReference type="EMBL" id="GBL95369.1"/>
    </source>
</evidence>
<dbReference type="Proteomes" id="UP000499080">
    <property type="component" value="Unassembled WGS sequence"/>
</dbReference>
<keyword evidence="1" id="KW-1133">Transmembrane helix</keyword>
<evidence type="ECO:0000256" key="1">
    <source>
        <dbReference type="SAM" id="Phobius"/>
    </source>
</evidence>
<sequence length="178" mass="21120">MNGHLPCDEICAETQQHVPRLNEHLIDTWYRYFVEFLQFLTSNLQLISVMFVGLLWYFKHIDTPIYEGICKTLAYFLRSQHHLKRVDFHFCFFGCQKVVDLLKNLTENIRESLSHLTLRRFVRYEPVYKEQNSTFLQNLSLLFGDSSFTTLEIDSLIFENMVASLSNDIQTLKIAKRK</sequence>
<keyword evidence="1" id="KW-0472">Membrane</keyword>
<comment type="caution">
    <text evidence="2">The sequence shown here is derived from an EMBL/GenBank/DDBJ whole genome shotgun (WGS) entry which is preliminary data.</text>
</comment>
<keyword evidence="3" id="KW-1185">Reference proteome</keyword>
<keyword evidence="1" id="KW-0812">Transmembrane</keyword>
<name>A0A4Y2BUF8_ARAVE</name>